<dbReference type="OrthoDB" id="4023598at2759"/>
<feature type="compositionally biased region" description="Polar residues" evidence="1">
    <location>
        <begin position="641"/>
        <end position="681"/>
    </location>
</feature>
<name>A0A1E4SJ08_9ASCO</name>
<accession>A0A1E4SJ08</accession>
<feature type="region of interest" description="Disordered" evidence="1">
    <location>
        <begin position="410"/>
        <end position="429"/>
    </location>
</feature>
<feature type="region of interest" description="Disordered" evidence="1">
    <location>
        <begin position="59"/>
        <end position="114"/>
    </location>
</feature>
<dbReference type="AlphaFoldDB" id="A0A1E4SJ08"/>
<dbReference type="Proteomes" id="UP000094285">
    <property type="component" value="Unassembled WGS sequence"/>
</dbReference>
<feature type="compositionally biased region" description="Polar residues" evidence="1">
    <location>
        <begin position="743"/>
        <end position="778"/>
    </location>
</feature>
<feature type="compositionally biased region" description="Low complexity" evidence="1">
    <location>
        <begin position="234"/>
        <end position="252"/>
    </location>
</feature>
<organism evidence="2 3">
    <name type="scientific">Suhomyces tanzawaensis NRRL Y-17324</name>
    <dbReference type="NCBI Taxonomy" id="984487"/>
    <lineage>
        <taxon>Eukaryota</taxon>
        <taxon>Fungi</taxon>
        <taxon>Dikarya</taxon>
        <taxon>Ascomycota</taxon>
        <taxon>Saccharomycotina</taxon>
        <taxon>Pichiomycetes</taxon>
        <taxon>Debaryomycetaceae</taxon>
        <taxon>Suhomyces</taxon>
    </lineage>
</organism>
<feature type="region of interest" description="Disordered" evidence="1">
    <location>
        <begin position="134"/>
        <end position="156"/>
    </location>
</feature>
<feature type="region of interest" description="Disordered" evidence="1">
    <location>
        <begin position="635"/>
        <end position="681"/>
    </location>
</feature>
<feature type="region of interest" description="Disordered" evidence="1">
    <location>
        <begin position="1"/>
        <end position="22"/>
    </location>
</feature>
<evidence type="ECO:0000256" key="1">
    <source>
        <dbReference type="SAM" id="MobiDB-lite"/>
    </source>
</evidence>
<feature type="region of interest" description="Disordered" evidence="1">
    <location>
        <begin position="743"/>
        <end position="853"/>
    </location>
</feature>
<dbReference type="GeneID" id="30981757"/>
<sequence>MKHDNSSKQVLSPQDLPPTIPAGLKLDALDLTHAVASYRPSTFEPWDLPSSLPVFDKAGRLKRPRKGDRRVVSMPVIPHTYSPPPSPAKDLPSPPLEQDPLPSRPPLPKKELSKNPRAVSMYVLPRIMSRVADPLDSPESAPSGGLSPIASVPTPRVVTPVDSIPLSPVRMAPTNVPRIMEGIKVSHNSSRAGPVAIDLGLPMKTLFSPPSEPPLSTATPTSSSPLRLEPAMVAYSSPAKSASSDSRIQSSSQHFQPPIVWKSPSRLDRSLLPPSPPAKNGFSVPDSDSPVSQIHPYAIRSTDHTIAYPKVRKNPSKPQVPEKKPVQTLASPHTTHSETSPLTSIGSADLDEIYKYYGSIHTPDFHIPKHLVIDDDNDSLFSESLSIDESFVASESKSLSSAASSLVSHEHALHHTEKSNKELDCGSETSSILPSTFEEAKLEDFLSHEPELGVHPDDISLKDSLFSGMDLEFESFREPNRTVSVPMLPYLNRYLSSVSVNTNKDLPSVPIEKKSETSSKEQQPLQVRKCRNLKSYQRKALDRYSVSLNLRYHLDRLSVSSSKAMDRQSRQPLDRHSIQFSSNQSQWSVSSRSTKLNDAKSDLQAYVRQRPFSFCLDSGSDYSYSKYGLVSSVDKRKTRPRSYSQSDKRSASFNIKSRNSLNFEPSAQATSQGSIGSGQSNLTSLQAGKSFRSVSDFGDANRSMHSFKSPNLHSRGFGSSHPYSQDLKESIWESSEKRDSSYIANTASQKRSVSDFTSLHPSESFHTAPTSPTGSNKTPPALKPAISATSIAQLPPTKSPTRAQHSFTSNSSIDTKPRNVLLPNISGKANKSKALPSTPERQNRFGDRARYLI</sequence>
<feature type="region of interest" description="Disordered" evidence="1">
    <location>
        <begin position="506"/>
        <end position="525"/>
    </location>
</feature>
<feature type="region of interest" description="Disordered" evidence="1">
    <location>
        <begin position="705"/>
        <end position="724"/>
    </location>
</feature>
<feature type="compositionally biased region" description="Low complexity" evidence="1">
    <location>
        <begin position="214"/>
        <end position="225"/>
    </location>
</feature>
<reference evidence="3" key="1">
    <citation type="submission" date="2016-05" db="EMBL/GenBank/DDBJ databases">
        <title>Comparative genomics of biotechnologically important yeasts.</title>
        <authorList>
            <consortium name="DOE Joint Genome Institute"/>
            <person name="Riley R."/>
            <person name="Haridas S."/>
            <person name="Wolfe K.H."/>
            <person name="Lopes M.R."/>
            <person name="Hittinger C.T."/>
            <person name="Goker M."/>
            <person name="Salamov A."/>
            <person name="Wisecaver J."/>
            <person name="Long T.M."/>
            <person name="Aerts A.L."/>
            <person name="Barry K."/>
            <person name="Choi C."/>
            <person name="Clum A."/>
            <person name="Coughlan A.Y."/>
            <person name="Deshpande S."/>
            <person name="Douglass A.P."/>
            <person name="Hanson S.J."/>
            <person name="Klenk H.-P."/>
            <person name="Labutti K."/>
            <person name="Lapidus A."/>
            <person name="Lindquist E."/>
            <person name="Lipzen A."/>
            <person name="Meier-Kolthoff J.P."/>
            <person name="Ohm R.A."/>
            <person name="Otillar R.P."/>
            <person name="Pangilinan J."/>
            <person name="Peng Y."/>
            <person name="Rokas A."/>
            <person name="Rosa C.A."/>
            <person name="Scheuner C."/>
            <person name="Sibirny A.A."/>
            <person name="Slot J.C."/>
            <person name="Stielow J.B."/>
            <person name="Sun H."/>
            <person name="Kurtzman C.P."/>
            <person name="Blackwell M."/>
            <person name="Grigoriev I.V."/>
            <person name="Jeffries T.W."/>
        </authorList>
    </citation>
    <scope>NUCLEOTIDE SEQUENCE [LARGE SCALE GENOMIC DNA]</scope>
    <source>
        <strain evidence="3">NRRL Y-17324</strain>
    </source>
</reference>
<feature type="compositionally biased region" description="Pro residues" evidence="1">
    <location>
        <begin position="81"/>
        <end position="106"/>
    </location>
</feature>
<evidence type="ECO:0000313" key="2">
    <source>
        <dbReference type="EMBL" id="ODV79496.1"/>
    </source>
</evidence>
<keyword evidence="3" id="KW-1185">Reference proteome</keyword>
<dbReference type="RefSeq" id="XP_020064618.1">
    <property type="nucleotide sequence ID" value="XM_020207620.1"/>
</dbReference>
<feature type="compositionally biased region" description="Basic and acidic residues" evidence="1">
    <location>
        <begin position="410"/>
        <end position="424"/>
    </location>
</feature>
<feature type="region of interest" description="Disordered" evidence="1">
    <location>
        <begin position="310"/>
        <end position="344"/>
    </location>
</feature>
<feature type="compositionally biased region" description="Basic and acidic residues" evidence="1">
    <location>
        <begin position="841"/>
        <end position="853"/>
    </location>
</feature>
<feature type="region of interest" description="Disordered" evidence="1">
    <location>
        <begin position="204"/>
        <end position="291"/>
    </location>
</feature>
<evidence type="ECO:0000313" key="3">
    <source>
        <dbReference type="Proteomes" id="UP000094285"/>
    </source>
</evidence>
<proteinExistence type="predicted"/>
<protein>
    <submittedName>
        <fullName evidence="2">Uncharacterized protein</fullName>
    </submittedName>
</protein>
<feature type="compositionally biased region" description="Polar residues" evidence="1">
    <location>
        <begin position="328"/>
        <end position="344"/>
    </location>
</feature>
<feature type="compositionally biased region" description="Polar residues" evidence="1">
    <location>
        <begin position="799"/>
        <end position="814"/>
    </location>
</feature>
<dbReference type="EMBL" id="KV453912">
    <property type="protein sequence ID" value="ODV79496.1"/>
    <property type="molecule type" value="Genomic_DNA"/>
</dbReference>
<gene>
    <name evidence="2" type="ORF">CANTADRAFT_260054</name>
</gene>